<comment type="caution">
    <text evidence="1">The sequence shown here is derived from an EMBL/GenBank/DDBJ whole genome shotgun (WGS) entry which is preliminary data.</text>
</comment>
<sequence length="230" mass="26309">MATEEAVYRKGEDYKNVWDKAQTKHTDTHLEIMGKPVMERWETPYMHKLAEIATSQGGRVLEVGFGMAIAATAVQSFDIQEHVIIECNGDVYKKLEKFADGAIPKVTPMKGLWEDVVSKLDDGSFDGILYDTYPLSEETWHTHQFPFIKEAFRLLKPGGVLTYCNLTSWGEYLKGSYSDISKMFEETQMPKLLEVGFKKENISTETMKISPDKECRYYSHGEMIAPRIIK</sequence>
<protein>
    <submittedName>
        <fullName evidence="1">Guanidinoacetate N-methyltransferase</fullName>
    </submittedName>
</protein>
<name>A0A7D9J3J8_PARCT</name>
<dbReference type="CDD" id="cd02440">
    <property type="entry name" value="AdoMet_MTases"/>
    <property type="match status" value="1"/>
</dbReference>
<dbReference type="AlphaFoldDB" id="A0A7D9J3J8"/>
<accession>A0A7D9J3J8</accession>
<dbReference type="GO" id="GO:0006601">
    <property type="term" value="P:creatine biosynthetic process"/>
    <property type="evidence" value="ECO:0007669"/>
    <property type="project" value="TreeGrafter"/>
</dbReference>
<dbReference type="InterPro" id="IPR029063">
    <property type="entry name" value="SAM-dependent_MTases_sf"/>
</dbReference>
<keyword evidence="2" id="KW-1185">Reference proteome</keyword>
<proteinExistence type="predicted"/>
<evidence type="ECO:0000313" key="2">
    <source>
        <dbReference type="Proteomes" id="UP001152795"/>
    </source>
</evidence>
<dbReference type="OrthoDB" id="19014at2759"/>
<dbReference type="PROSITE" id="PS51559">
    <property type="entry name" value="SAM_RMT2"/>
    <property type="match status" value="1"/>
</dbReference>
<dbReference type="GO" id="GO:0030731">
    <property type="term" value="F:guanidinoacetate N-methyltransferase activity"/>
    <property type="evidence" value="ECO:0007669"/>
    <property type="project" value="TreeGrafter"/>
</dbReference>
<dbReference type="GO" id="GO:0005634">
    <property type="term" value="C:nucleus"/>
    <property type="evidence" value="ECO:0007669"/>
    <property type="project" value="TreeGrafter"/>
</dbReference>
<evidence type="ECO:0000313" key="1">
    <source>
        <dbReference type="EMBL" id="CAB4021119.1"/>
    </source>
</evidence>
<dbReference type="PANTHER" id="PTHR32379:SF1">
    <property type="entry name" value="GUANIDINOACETATE N-METHYLTRANSFERASE"/>
    <property type="match status" value="1"/>
</dbReference>
<dbReference type="PANTHER" id="PTHR32379">
    <property type="entry name" value="GUANIDINOACETATE N-METHYLTRANSFERASE"/>
    <property type="match status" value="1"/>
</dbReference>
<dbReference type="EMBL" id="CACRXK020011278">
    <property type="protein sequence ID" value="CAB4021119.1"/>
    <property type="molecule type" value="Genomic_DNA"/>
</dbReference>
<dbReference type="GO" id="GO:0005737">
    <property type="term" value="C:cytoplasm"/>
    <property type="evidence" value="ECO:0007669"/>
    <property type="project" value="TreeGrafter"/>
</dbReference>
<dbReference type="InterPro" id="IPR026480">
    <property type="entry name" value="RMT2_dom"/>
</dbReference>
<organism evidence="1 2">
    <name type="scientific">Paramuricea clavata</name>
    <name type="common">Red gorgonian</name>
    <name type="synonym">Violescent sea-whip</name>
    <dbReference type="NCBI Taxonomy" id="317549"/>
    <lineage>
        <taxon>Eukaryota</taxon>
        <taxon>Metazoa</taxon>
        <taxon>Cnidaria</taxon>
        <taxon>Anthozoa</taxon>
        <taxon>Octocorallia</taxon>
        <taxon>Malacalcyonacea</taxon>
        <taxon>Plexauridae</taxon>
        <taxon>Paramuricea</taxon>
    </lineage>
</organism>
<dbReference type="InterPro" id="IPR051038">
    <property type="entry name" value="RMT2/GAMT_Mtase"/>
</dbReference>
<reference evidence="1" key="1">
    <citation type="submission" date="2020-04" db="EMBL/GenBank/DDBJ databases">
        <authorList>
            <person name="Alioto T."/>
            <person name="Alioto T."/>
            <person name="Gomez Garrido J."/>
        </authorList>
    </citation>
    <scope>NUCLEOTIDE SEQUENCE</scope>
    <source>
        <strain evidence="1">A484AB</strain>
    </source>
</reference>
<gene>
    <name evidence="1" type="ORF">PACLA_8A068160</name>
</gene>
<dbReference type="SUPFAM" id="SSF53335">
    <property type="entry name" value="S-adenosyl-L-methionine-dependent methyltransferases"/>
    <property type="match status" value="1"/>
</dbReference>
<dbReference type="Proteomes" id="UP001152795">
    <property type="component" value="Unassembled WGS sequence"/>
</dbReference>
<dbReference type="Gene3D" id="3.40.50.150">
    <property type="entry name" value="Vaccinia Virus protein VP39"/>
    <property type="match status" value="1"/>
</dbReference>